<dbReference type="AlphaFoldDB" id="A0A1A8JF87"/>
<evidence type="ECO:0000256" key="1">
    <source>
        <dbReference type="SAM" id="SignalP"/>
    </source>
</evidence>
<name>A0A1A8JF87_NOTKU</name>
<sequence>LTGLIHSLAVVLATLARRLVVLVVIQEGTEFLPPQECVNRFVNPKCVRVVAFSNYLSFTYRTNAVS</sequence>
<gene>
    <name evidence="2" type="primary">SATL1</name>
</gene>
<reference evidence="2" key="2">
    <citation type="submission" date="2016-06" db="EMBL/GenBank/DDBJ databases">
        <title>The genome of a short-lived fish provides insights into sex chromosome evolution and the genetic control of aging.</title>
        <authorList>
            <person name="Reichwald K."/>
            <person name="Felder M."/>
            <person name="Petzold A."/>
            <person name="Koch P."/>
            <person name="Groth M."/>
            <person name="Platzer M."/>
        </authorList>
    </citation>
    <scope>NUCLEOTIDE SEQUENCE</scope>
    <source>
        <tissue evidence="2">Brain</tissue>
    </source>
</reference>
<accession>A0A1A8JF87</accession>
<feature type="non-terminal residue" evidence="2">
    <location>
        <position position="1"/>
    </location>
</feature>
<feature type="chain" id="PRO_5008372833" evidence="1">
    <location>
        <begin position="17"/>
        <end position="66"/>
    </location>
</feature>
<dbReference type="EMBL" id="HAED01021864">
    <property type="protein sequence ID" value="SBR08617.1"/>
    <property type="molecule type" value="Transcribed_RNA"/>
</dbReference>
<protein>
    <submittedName>
        <fullName evidence="2">Uncharacterized protein</fullName>
    </submittedName>
</protein>
<keyword evidence="1" id="KW-0732">Signal</keyword>
<organism evidence="2">
    <name type="scientific">Nothobranchius kuhntae</name>
    <name type="common">Beira killifish</name>
    <dbReference type="NCBI Taxonomy" id="321403"/>
    <lineage>
        <taxon>Eukaryota</taxon>
        <taxon>Metazoa</taxon>
        <taxon>Chordata</taxon>
        <taxon>Craniata</taxon>
        <taxon>Vertebrata</taxon>
        <taxon>Euteleostomi</taxon>
        <taxon>Actinopterygii</taxon>
        <taxon>Neopterygii</taxon>
        <taxon>Teleostei</taxon>
        <taxon>Neoteleostei</taxon>
        <taxon>Acanthomorphata</taxon>
        <taxon>Ovalentaria</taxon>
        <taxon>Atherinomorphae</taxon>
        <taxon>Cyprinodontiformes</taxon>
        <taxon>Nothobranchiidae</taxon>
        <taxon>Nothobranchius</taxon>
    </lineage>
</organism>
<feature type="non-terminal residue" evidence="2">
    <location>
        <position position="66"/>
    </location>
</feature>
<feature type="signal peptide" evidence="1">
    <location>
        <begin position="1"/>
        <end position="16"/>
    </location>
</feature>
<proteinExistence type="predicted"/>
<evidence type="ECO:0000313" key="2">
    <source>
        <dbReference type="EMBL" id="SBR08617.1"/>
    </source>
</evidence>
<reference evidence="2" key="1">
    <citation type="submission" date="2016-05" db="EMBL/GenBank/DDBJ databases">
        <authorList>
            <person name="Lavstsen T."/>
            <person name="Jespersen J.S."/>
        </authorList>
    </citation>
    <scope>NUCLEOTIDE SEQUENCE</scope>
    <source>
        <tissue evidence="2">Brain</tissue>
    </source>
</reference>